<dbReference type="STRING" id="81985.R0I663"/>
<feature type="domain" description="F-box" evidence="1">
    <location>
        <begin position="1"/>
        <end position="46"/>
    </location>
</feature>
<gene>
    <name evidence="2" type="ORF">CARUB_v10011988mg</name>
</gene>
<dbReference type="InterPro" id="IPR036047">
    <property type="entry name" value="F-box-like_dom_sf"/>
</dbReference>
<sequence length="438" mass="50835">MSLSDLPKDLLEEILIKVPVRSIRTIRSICKDWNTLSYDQSFTKKLFGKTIATKDNESMVVLMMGCNVYLMSFNLFGIHKDDNNVGSSIMHKAKLNSLSDDLDYQVDNISTVYHCDGLLLCITIVNKMNIRIVVWNPYIGQTRLIKPKNAYMIGDRYALGYEEKSNSPRIHKILRFNNEKIRNTNRIYEFEIYNLYFDSWKVFNLTLDLEIFVFQCGVSLQGNTYWLARERFGHRLPMPFHSYSEDTVNLSSVREEKLALLLKRSFILWRIEIWVTTKIEPQELTWNKFFDVNMEPLTHPTVNPNSFFIDEKKNVVVVFDVDKYNVKPKLAYIIGKDGYVKEVDLGETRCKSYCGYPLVCSYVPSLVQVKKVARAEQCNSSMTYFFGKHKGLIGLVLIVVVFWRRDPVRNAVGASAEIRCRSTPRVGVARHQRFIARG</sequence>
<dbReference type="InterPro" id="IPR006527">
    <property type="entry name" value="F-box-assoc_dom_typ1"/>
</dbReference>
<dbReference type="InterPro" id="IPR050796">
    <property type="entry name" value="SCF_F-box_component"/>
</dbReference>
<dbReference type="InterPro" id="IPR017451">
    <property type="entry name" value="F-box-assoc_interact_dom"/>
</dbReference>
<dbReference type="AlphaFoldDB" id="R0I663"/>
<protein>
    <recommendedName>
        <fullName evidence="1">F-box domain-containing protein</fullName>
    </recommendedName>
</protein>
<proteinExistence type="predicted"/>
<dbReference type="PANTHER" id="PTHR31672">
    <property type="entry name" value="BNACNNG10540D PROTEIN"/>
    <property type="match status" value="1"/>
</dbReference>
<dbReference type="SUPFAM" id="SSF81383">
    <property type="entry name" value="F-box domain"/>
    <property type="match status" value="1"/>
</dbReference>
<dbReference type="Gene3D" id="1.20.1280.50">
    <property type="match status" value="1"/>
</dbReference>
<evidence type="ECO:0000313" key="2">
    <source>
        <dbReference type="EMBL" id="EOA37814.1"/>
    </source>
</evidence>
<dbReference type="Proteomes" id="UP000029121">
    <property type="component" value="Unassembled WGS sequence"/>
</dbReference>
<evidence type="ECO:0000313" key="3">
    <source>
        <dbReference type="Proteomes" id="UP000029121"/>
    </source>
</evidence>
<dbReference type="InterPro" id="IPR001810">
    <property type="entry name" value="F-box_dom"/>
</dbReference>
<evidence type="ECO:0000259" key="1">
    <source>
        <dbReference type="PROSITE" id="PS50181"/>
    </source>
</evidence>
<keyword evidence="3" id="KW-1185">Reference proteome</keyword>
<dbReference type="SMART" id="SM00256">
    <property type="entry name" value="FBOX"/>
    <property type="match status" value="1"/>
</dbReference>
<dbReference type="PANTHER" id="PTHR31672:SF13">
    <property type="entry name" value="F-BOX PROTEIN CPR30-LIKE"/>
    <property type="match status" value="1"/>
</dbReference>
<dbReference type="CDD" id="cd22157">
    <property type="entry name" value="F-box_AtFBW1-like"/>
    <property type="match status" value="1"/>
</dbReference>
<organism evidence="2 3">
    <name type="scientific">Capsella rubella</name>
    <dbReference type="NCBI Taxonomy" id="81985"/>
    <lineage>
        <taxon>Eukaryota</taxon>
        <taxon>Viridiplantae</taxon>
        <taxon>Streptophyta</taxon>
        <taxon>Embryophyta</taxon>
        <taxon>Tracheophyta</taxon>
        <taxon>Spermatophyta</taxon>
        <taxon>Magnoliopsida</taxon>
        <taxon>eudicotyledons</taxon>
        <taxon>Gunneridae</taxon>
        <taxon>Pentapetalae</taxon>
        <taxon>rosids</taxon>
        <taxon>malvids</taxon>
        <taxon>Brassicales</taxon>
        <taxon>Brassicaceae</taxon>
        <taxon>Camelineae</taxon>
        <taxon>Capsella</taxon>
    </lineage>
</organism>
<accession>R0I663</accession>
<name>R0I663_9BRAS</name>
<dbReference type="Pfam" id="PF00646">
    <property type="entry name" value="F-box"/>
    <property type="match status" value="1"/>
</dbReference>
<dbReference type="Pfam" id="PF07734">
    <property type="entry name" value="FBA_1"/>
    <property type="match status" value="1"/>
</dbReference>
<dbReference type="EMBL" id="KB870805">
    <property type="protein sequence ID" value="EOA37814.1"/>
    <property type="molecule type" value="Genomic_DNA"/>
</dbReference>
<reference evidence="3" key="1">
    <citation type="journal article" date="2013" name="Nat. Genet.">
        <title>The Capsella rubella genome and the genomic consequences of rapid mating system evolution.</title>
        <authorList>
            <person name="Slotte T."/>
            <person name="Hazzouri K.M."/>
            <person name="Agren J.A."/>
            <person name="Koenig D."/>
            <person name="Maumus F."/>
            <person name="Guo Y.L."/>
            <person name="Steige K."/>
            <person name="Platts A.E."/>
            <person name="Escobar J.S."/>
            <person name="Newman L.K."/>
            <person name="Wang W."/>
            <person name="Mandakova T."/>
            <person name="Vello E."/>
            <person name="Smith L.M."/>
            <person name="Henz S.R."/>
            <person name="Steffen J."/>
            <person name="Takuno S."/>
            <person name="Brandvain Y."/>
            <person name="Coop G."/>
            <person name="Andolfatto P."/>
            <person name="Hu T.T."/>
            <person name="Blanchette M."/>
            <person name="Clark R.M."/>
            <person name="Quesneville H."/>
            <person name="Nordborg M."/>
            <person name="Gaut B.S."/>
            <person name="Lysak M.A."/>
            <person name="Jenkins J."/>
            <person name="Grimwood J."/>
            <person name="Chapman J."/>
            <person name="Prochnik S."/>
            <person name="Shu S."/>
            <person name="Rokhsar D."/>
            <person name="Schmutz J."/>
            <person name="Weigel D."/>
            <person name="Wright S.I."/>
        </authorList>
    </citation>
    <scope>NUCLEOTIDE SEQUENCE [LARGE SCALE GENOMIC DNA]</scope>
    <source>
        <strain evidence="3">cv. Monte Gargano</strain>
    </source>
</reference>
<dbReference type="NCBIfam" id="TIGR01640">
    <property type="entry name" value="F_box_assoc_1"/>
    <property type="match status" value="1"/>
</dbReference>
<dbReference type="PROSITE" id="PS50181">
    <property type="entry name" value="FBOX"/>
    <property type="match status" value="1"/>
</dbReference>